<gene>
    <name evidence="1" type="ORF">WN944_022511</name>
</gene>
<dbReference type="Proteomes" id="UP001428341">
    <property type="component" value="Unassembled WGS sequence"/>
</dbReference>
<dbReference type="EMBL" id="JBCGBO010000001">
    <property type="protein sequence ID" value="KAK9229548.1"/>
    <property type="molecule type" value="Genomic_DNA"/>
</dbReference>
<dbReference type="InterPro" id="IPR004158">
    <property type="entry name" value="DUF247_pln"/>
</dbReference>
<name>A0AAP0MYQ2_9ROSI</name>
<proteinExistence type="predicted"/>
<dbReference type="Pfam" id="PF03140">
    <property type="entry name" value="DUF247"/>
    <property type="match status" value="1"/>
</dbReference>
<accession>A0AAP0MYQ2</accession>
<reference evidence="1 2" key="1">
    <citation type="submission" date="2024-05" db="EMBL/GenBank/DDBJ databases">
        <title>Haplotype-resolved chromosome-level genome assembly of Huyou (Citrus changshanensis).</title>
        <authorList>
            <person name="Miao C."/>
            <person name="Chen W."/>
            <person name="Wu Y."/>
            <person name="Wang L."/>
            <person name="Zhao S."/>
            <person name="Grierson D."/>
            <person name="Xu C."/>
            <person name="Chen K."/>
        </authorList>
    </citation>
    <scope>NUCLEOTIDE SEQUENCE [LARGE SCALE GENOMIC DNA]</scope>
    <source>
        <strain evidence="1">01-14</strain>
        <tissue evidence="1">Leaf</tissue>
    </source>
</reference>
<organism evidence="1 2">
    <name type="scientific">Citrus x changshan-huyou</name>
    <dbReference type="NCBI Taxonomy" id="2935761"/>
    <lineage>
        <taxon>Eukaryota</taxon>
        <taxon>Viridiplantae</taxon>
        <taxon>Streptophyta</taxon>
        <taxon>Embryophyta</taxon>
        <taxon>Tracheophyta</taxon>
        <taxon>Spermatophyta</taxon>
        <taxon>Magnoliopsida</taxon>
        <taxon>eudicotyledons</taxon>
        <taxon>Gunneridae</taxon>
        <taxon>Pentapetalae</taxon>
        <taxon>rosids</taxon>
        <taxon>malvids</taxon>
        <taxon>Sapindales</taxon>
        <taxon>Rutaceae</taxon>
        <taxon>Aurantioideae</taxon>
        <taxon>Citrus</taxon>
    </lineage>
</organism>
<evidence type="ECO:0000313" key="1">
    <source>
        <dbReference type="EMBL" id="KAK9229548.1"/>
    </source>
</evidence>
<dbReference type="AlphaFoldDB" id="A0AAP0MYQ2"/>
<keyword evidence="2" id="KW-1185">Reference proteome</keyword>
<evidence type="ECO:0000313" key="2">
    <source>
        <dbReference type="Proteomes" id="UP001428341"/>
    </source>
</evidence>
<sequence length="333" mass="38008">MQSYKLDAAKRAQKQLHGDYTFEHIVDQLKDLALQIQACYHKYLNFSDETLAWMMAIDASFLLEFLQIYAMNDDEFCDYRKAAHNVILRDLVMLENQIPLFVLRKVLEIQYSSPESADDMLMSMLKGFYTFVPKAEQKAEITEVDDQGEAMQPEEIYSDYTKRLINQLWKLLLSRVNKGPIKLIKKLVVSKPTKLLSKLPWKTLQDVVFPQQNVEKKSDDESSTSSEHMNKPPLVEEITIPSVTKLAKSNVRFLPTVGNISTVSFDAKKAILHLPTISLDVNTEVVLRNVVAYEASSASGPLVLTRYTELMNGIIDTEEDAKLLREKGVIVNR</sequence>
<dbReference type="PANTHER" id="PTHR31549:SF277">
    <property type="entry name" value="OS08G0167400 PROTEIN"/>
    <property type="match status" value="1"/>
</dbReference>
<dbReference type="PANTHER" id="PTHR31549">
    <property type="entry name" value="PROTEIN, PUTATIVE (DUF247)-RELATED-RELATED"/>
    <property type="match status" value="1"/>
</dbReference>
<protein>
    <submittedName>
        <fullName evidence="1">Uncharacterized protein</fullName>
    </submittedName>
</protein>
<comment type="caution">
    <text evidence="1">The sequence shown here is derived from an EMBL/GenBank/DDBJ whole genome shotgun (WGS) entry which is preliminary data.</text>
</comment>